<sequence length="78" mass="8799">MKISSRSESSLQFNNDNDNHLLGSYISVEKRDALIIKTDLEVASSSKITPRKHKYRINSIKLFGVDLFPGDVIVVMSM</sequence>
<evidence type="ECO:0000313" key="2">
    <source>
        <dbReference type="Proteomes" id="UP000257109"/>
    </source>
</evidence>
<dbReference type="AlphaFoldDB" id="A0A371ENH4"/>
<reference evidence="1" key="1">
    <citation type="submission" date="2018-05" db="EMBL/GenBank/DDBJ databases">
        <title>Draft genome of Mucuna pruriens seed.</title>
        <authorList>
            <person name="Nnadi N.E."/>
            <person name="Vos R."/>
            <person name="Hasami M.H."/>
            <person name="Devisetty U.K."/>
            <person name="Aguiy J.C."/>
        </authorList>
    </citation>
    <scope>NUCLEOTIDE SEQUENCE [LARGE SCALE GENOMIC DNA]</scope>
    <source>
        <strain evidence="1">JCA_2017</strain>
    </source>
</reference>
<evidence type="ECO:0000313" key="1">
    <source>
        <dbReference type="EMBL" id="RDX67534.1"/>
    </source>
</evidence>
<feature type="non-terminal residue" evidence="1">
    <location>
        <position position="1"/>
    </location>
</feature>
<accession>A0A371ENH4</accession>
<proteinExistence type="predicted"/>
<protein>
    <submittedName>
        <fullName evidence="1">Uncharacterized protein</fullName>
    </submittedName>
</protein>
<gene>
    <name evidence="1" type="ORF">CR513_53577</name>
</gene>
<organism evidence="1 2">
    <name type="scientific">Mucuna pruriens</name>
    <name type="common">Velvet bean</name>
    <name type="synonym">Dolichos pruriens</name>
    <dbReference type="NCBI Taxonomy" id="157652"/>
    <lineage>
        <taxon>Eukaryota</taxon>
        <taxon>Viridiplantae</taxon>
        <taxon>Streptophyta</taxon>
        <taxon>Embryophyta</taxon>
        <taxon>Tracheophyta</taxon>
        <taxon>Spermatophyta</taxon>
        <taxon>Magnoliopsida</taxon>
        <taxon>eudicotyledons</taxon>
        <taxon>Gunneridae</taxon>
        <taxon>Pentapetalae</taxon>
        <taxon>rosids</taxon>
        <taxon>fabids</taxon>
        <taxon>Fabales</taxon>
        <taxon>Fabaceae</taxon>
        <taxon>Papilionoideae</taxon>
        <taxon>50 kb inversion clade</taxon>
        <taxon>NPAAA clade</taxon>
        <taxon>indigoferoid/millettioid clade</taxon>
        <taxon>Phaseoleae</taxon>
        <taxon>Mucuna</taxon>
    </lineage>
</organism>
<comment type="caution">
    <text evidence="1">The sequence shown here is derived from an EMBL/GenBank/DDBJ whole genome shotgun (WGS) entry which is preliminary data.</text>
</comment>
<dbReference type="Proteomes" id="UP000257109">
    <property type="component" value="Unassembled WGS sequence"/>
</dbReference>
<dbReference type="EMBL" id="QJKJ01012945">
    <property type="protein sequence ID" value="RDX67534.1"/>
    <property type="molecule type" value="Genomic_DNA"/>
</dbReference>
<keyword evidence="2" id="KW-1185">Reference proteome</keyword>
<name>A0A371ENH4_MUCPR</name>